<evidence type="ECO:0000313" key="2">
    <source>
        <dbReference type="EMBL" id="OZG52933.1"/>
    </source>
</evidence>
<dbReference type="GO" id="GO:0035312">
    <property type="term" value="F:5'-3' DNA exonuclease activity"/>
    <property type="evidence" value="ECO:0007669"/>
    <property type="project" value="TreeGrafter"/>
</dbReference>
<evidence type="ECO:0000259" key="1">
    <source>
        <dbReference type="SMART" id="SM00481"/>
    </source>
</evidence>
<dbReference type="PANTHER" id="PTHR42924">
    <property type="entry name" value="EXONUCLEASE"/>
    <property type="match status" value="1"/>
</dbReference>
<dbReference type="InterPro" id="IPR004013">
    <property type="entry name" value="PHP_dom"/>
</dbReference>
<dbReference type="CDD" id="cd07438">
    <property type="entry name" value="PHP_HisPPase_AMP"/>
    <property type="match status" value="1"/>
</dbReference>
<sequence length="305" mass="33642">MGGMLENEDTKRLGKAGIEEAPVRGWDLHCHTRFSDGTKTPEEFIAEARELGLHGVAITDHDTWNGWDRAVQAARQYGMPLVRGTEITAHVDHTSVHMLAYLYNPDDKGLARMFADTRAARLARVQEMVERISQDYPQITWESVRAQVREGTQTTVGRPHIADALVAAGICSSRSQAFATIIATTSKYYIHVPSPTPVQVVQTVKRAGGVVVLAHAGDRSRNKYLLSDDRIIELIDAGLDGIEIWHRGNDPDQRVRLAEFVQRYGLLATGGSDWHGAGKPNLLGENLTPDATVKLLCEGRFLSVV</sequence>
<gene>
    <name evidence="2" type="ORF">PSSU_0551</name>
</gene>
<dbReference type="InterPro" id="IPR052018">
    <property type="entry name" value="PHP_domain"/>
</dbReference>
<dbReference type="SUPFAM" id="SSF89550">
    <property type="entry name" value="PHP domain-like"/>
    <property type="match status" value="1"/>
</dbReference>
<name>A0A261F1I8_9BIFI</name>
<dbReference type="PANTHER" id="PTHR42924:SF3">
    <property type="entry name" value="POLYMERASE_HISTIDINOL PHOSPHATASE N-TERMINAL DOMAIN-CONTAINING PROTEIN"/>
    <property type="match status" value="1"/>
</dbReference>
<dbReference type="Pfam" id="PF02811">
    <property type="entry name" value="PHP"/>
    <property type="match status" value="1"/>
</dbReference>
<dbReference type="AlphaFoldDB" id="A0A261F1I8"/>
<protein>
    <submittedName>
        <fullName evidence="2">Phosphatase</fullName>
    </submittedName>
</protein>
<accession>A0A261F1I8</accession>
<dbReference type="Proteomes" id="UP000216454">
    <property type="component" value="Unassembled WGS sequence"/>
</dbReference>
<dbReference type="GO" id="GO:0004534">
    <property type="term" value="F:5'-3' RNA exonuclease activity"/>
    <property type="evidence" value="ECO:0007669"/>
    <property type="project" value="TreeGrafter"/>
</dbReference>
<evidence type="ECO:0000313" key="3">
    <source>
        <dbReference type="Proteomes" id="UP000216454"/>
    </source>
</evidence>
<dbReference type="Gene3D" id="3.20.20.140">
    <property type="entry name" value="Metal-dependent hydrolases"/>
    <property type="match status" value="1"/>
</dbReference>
<reference evidence="2 3" key="1">
    <citation type="journal article" date="2017" name="BMC Genomics">
        <title>Comparative genomic and phylogenomic analyses of the Bifidobacteriaceae family.</title>
        <authorList>
            <person name="Lugli G.A."/>
            <person name="Milani C."/>
            <person name="Turroni F."/>
            <person name="Duranti S."/>
            <person name="Mancabelli L."/>
            <person name="Mangifesta M."/>
            <person name="Ferrario C."/>
            <person name="Modesto M."/>
            <person name="Mattarelli P."/>
            <person name="Jiri K."/>
            <person name="van Sinderen D."/>
            <person name="Ventura M."/>
        </authorList>
    </citation>
    <scope>NUCLEOTIDE SEQUENCE [LARGE SCALE GENOMIC DNA]</scope>
    <source>
        <strain evidence="2 3">DSM 24744</strain>
    </source>
</reference>
<comment type="caution">
    <text evidence="2">The sequence shown here is derived from an EMBL/GenBank/DDBJ whole genome shotgun (WGS) entry which is preliminary data.</text>
</comment>
<dbReference type="SMART" id="SM00481">
    <property type="entry name" value="POLIIIAc"/>
    <property type="match status" value="1"/>
</dbReference>
<dbReference type="Gene3D" id="1.10.150.650">
    <property type="match status" value="1"/>
</dbReference>
<proteinExistence type="predicted"/>
<organism evidence="2 3">
    <name type="scientific">Pseudoscardovia suis</name>
    <dbReference type="NCBI Taxonomy" id="987063"/>
    <lineage>
        <taxon>Bacteria</taxon>
        <taxon>Bacillati</taxon>
        <taxon>Actinomycetota</taxon>
        <taxon>Actinomycetes</taxon>
        <taxon>Bifidobacteriales</taxon>
        <taxon>Bifidobacteriaceae</taxon>
        <taxon>Pseudoscardovia</taxon>
    </lineage>
</organism>
<feature type="domain" description="Polymerase/histidinol phosphatase N-terminal" evidence="1">
    <location>
        <begin position="26"/>
        <end position="91"/>
    </location>
</feature>
<dbReference type="InterPro" id="IPR016195">
    <property type="entry name" value="Pol/histidinol_Pase-like"/>
</dbReference>
<dbReference type="InterPro" id="IPR003141">
    <property type="entry name" value="Pol/His_phosphatase_N"/>
</dbReference>
<dbReference type="EMBL" id="MWWQ01000005">
    <property type="protein sequence ID" value="OZG52933.1"/>
    <property type="molecule type" value="Genomic_DNA"/>
</dbReference>
<keyword evidence="3" id="KW-1185">Reference proteome</keyword>